<protein>
    <recommendedName>
        <fullName evidence="6">Methylamine utilisation protein MauE domain-containing protein</fullName>
    </recommendedName>
</protein>
<keyword evidence="8" id="KW-1185">Reference proteome</keyword>
<dbReference type="RefSeq" id="WP_088984344.1">
    <property type="nucleotide sequence ID" value="NZ_LT607413.1"/>
</dbReference>
<dbReference type="GO" id="GO:0016020">
    <property type="term" value="C:membrane"/>
    <property type="evidence" value="ECO:0007669"/>
    <property type="project" value="UniProtKB-SubCell"/>
</dbReference>
<sequence length="178" mass="17751">MTALYLGWICRGAVLVVFAVAVFGKVRDRAAFGEFRRATAALSGVRADRAGVVAVVVVAAEAAVVGGLATDPTAPWAFAVAAVLLGAFSVALWRALRAGVVVPCRCLGVTSTAGGGLPVVRNLLLLALVAVGLWATGPGGGGDLPPPAGVPVCLAGAAVLAGVLLRLDQLADVFTARL</sequence>
<gene>
    <name evidence="7" type="ORF">GA0070618_5704</name>
</gene>
<feature type="transmembrane region" description="Helical" evidence="5">
    <location>
        <begin position="117"/>
        <end position="136"/>
    </location>
</feature>
<feature type="transmembrane region" description="Helical" evidence="5">
    <location>
        <begin position="148"/>
        <end position="167"/>
    </location>
</feature>
<evidence type="ECO:0000256" key="3">
    <source>
        <dbReference type="ARBA" id="ARBA00022989"/>
    </source>
</evidence>
<evidence type="ECO:0000256" key="1">
    <source>
        <dbReference type="ARBA" id="ARBA00004141"/>
    </source>
</evidence>
<dbReference type="GO" id="GO:0030416">
    <property type="term" value="P:methylamine metabolic process"/>
    <property type="evidence" value="ECO:0007669"/>
    <property type="project" value="InterPro"/>
</dbReference>
<evidence type="ECO:0000313" key="7">
    <source>
        <dbReference type="EMBL" id="SCF35868.1"/>
    </source>
</evidence>
<evidence type="ECO:0000256" key="4">
    <source>
        <dbReference type="ARBA" id="ARBA00023136"/>
    </source>
</evidence>
<feature type="transmembrane region" description="Helical" evidence="5">
    <location>
        <begin position="6"/>
        <end position="26"/>
    </location>
</feature>
<dbReference type="EMBL" id="LT607413">
    <property type="protein sequence ID" value="SCF35868.1"/>
    <property type="molecule type" value="Genomic_DNA"/>
</dbReference>
<dbReference type="InParanoid" id="A0A1C4ZSD7"/>
<name>A0A1C4ZSD7_MICEC</name>
<organism evidence="7 8">
    <name type="scientific">Micromonospora echinospora</name>
    <name type="common">Micromonospora purpurea</name>
    <dbReference type="NCBI Taxonomy" id="1877"/>
    <lineage>
        <taxon>Bacteria</taxon>
        <taxon>Bacillati</taxon>
        <taxon>Actinomycetota</taxon>
        <taxon>Actinomycetes</taxon>
        <taxon>Micromonosporales</taxon>
        <taxon>Micromonosporaceae</taxon>
        <taxon>Micromonospora</taxon>
    </lineage>
</organism>
<reference evidence="8" key="1">
    <citation type="submission" date="2016-06" db="EMBL/GenBank/DDBJ databases">
        <authorList>
            <person name="Varghese N."/>
            <person name="Submissions Spin"/>
        </authorList>
    </citation>
    <scope>NUCLEOTIDE SEQUENCE [LARGE SCALE GENOMIC DNA]</scope>
    <source>
        <strain evidence="8">DSM 43816</strain>
    </source>
</reference>
<feature type="domain" description="Methylamine utilisation protein MauE" evidence="6">
    <location>
        <begin position="5"/>
        <end position="135"/>
    </location>
</feature>
<keyword evidence="3 5" id="KW-1133">Transmembrane helix</keyword>
<dbReference type="Proteomes" id="UP000198253">
    <property type="component" value="Chromosome I"/>
</dbReference>
<feature type="transmembrane region" description="Helical" evidence="5">
    <location>
        <begin position="47"/>
        <end position="70"/>
    </location>
</feature>
<keyword evidence="2 5" id="KW-0812">Transmembrane</keyword>
<evidence type="ECO:0000256" key="2">
    <source>
        <dbReference type="ARBA" id="ARBA00022692"/>
    </source>
</evidence>
<feature type="transmembrane region" description="Helical" evidence="5">
    <location>
        <begin position="76"/>
        <end position="96"/>
    </location>
</feature>
<comment type="subcellular location">
    <subcellularLocation>
        <location evidence="1">Membrane</location>
        <topology evidence="1">Multi-pass membrane protein</topology>
    </subcellularLocation>
</comment>
<dbReference type="InterPro" id="IPR009908">
    <property type="entry name" value="Methylamine_util_MauE"/>
</dbReference>
<evidence type="ECO:0000259" key="6">
    <source>
        <dbReference type="Pfam" id="PF07291"/>
    </source>
</evidence>
<accession>A0A1C4ZSD7</accession>
<keyword evidence="4 5" id="KW-0472">Membrane</keyword>
<proteinExistence type="predicted"/>
<evidence type="ECO:0000313" key="8">
    <source>
        <dbReference type="Proteomes" id="UP000198253"/>
    </source>
</evidence>
<evidence type="ECO:0000256" key="5">
    <source>
        <dbReference type="SAM" id="Phobius"/>
    </source>
</evidence>
<dbReference type="AlphaFoldDB" id="A0A1C4ZSD7"/>
<dbReference type="Pfam" id="PF07291">
    <property type="entry name" value="MauE"/>
    <property type="match status" value="1"/>
</dbReference>